<comment type="caution">
    <text evidence="1">The sequence shown here is derived from an EMBL/GenBank/DDBJ whole genome shotgun (WGS) entry which is preliminary data.</text>
</comment>
<proteinExistence type="predicted"/>
<keyword evidence="2" id="KW-1185">Reference proteome</keyword>
<gene>
    <name evidence="1" type="ORF">CRP01_23030</name>
</gene>
<dbReference type="Proteomes" id="UP000223913">
    <property type="component" value="Unassembled WGS sequence"/>
</dbReference>
<accession>A0A2D0N6E8</accession>
<reference evidence="1 2" key="1">
    <citation type="submission" date="2017-10" db="EMBL/GenBank/DDBJ databases">
        <title>The draft genome sequence of Lewinella nigricans NBRC 102662.</title>
        <authorList>
            <person name="Wang K."/>
        </authorList>
    </citation>
    <scope>NUCLEOTIDE SEQUENCE [LARGE SCALE GENOMIC DNA]</scope>
    <source>
        <strain evidence="1 2">NBRC 102662</strain>
    </source>
</reference>
<sequence>MPPEELYAFFKVERKYFRSAKFNFPNNPAQQKPFTIDFVSKIVAYCGIKPTTFLLTRDEFENWENNFPEEKDPKHYYLRASDLKGWNNQHDNRKVIDLDYSPGDERERDEFATRYREAITPFITKTTDIFYVSEFLGKGSFLEPGVIMDAYQKAHEDIFLEIEKQLEANKDFKYTRILRLPASRFYNRSLPSEKIVEAIKYCSIPTFQHIYRCLQKYEQQVSFIVAPVTHLLSFGLLQGSTKVILSEQYKYIHDEILDPNDLIVPAVLYIDECPEGEHPLNNLWDIYLKEFKKMFWRQNIRINKLNIMGVTKKAHDEVTTSSAAIMDDAELDLPSALKENICAKLDFIRDYTL</sequence>
<dbReference type="EMBL" id="PDUD01000027">
    <property type="protein sequence ID" value="PHN04074.1"/>
    <property type="molecule type" value="Genomic_DNA"/>
</dbReference>
<organism evidence="1 2">
    <name type="scientific">Flavilitoribacter nigricans (strain ATCC 23147 / DSM 23189 / NBRC 102662 / NCIMB 1420 / SS-2)</name>
    <name type="common">Lewinella nigricans</name>
    <dbReference type="NCBI Taxonomy" id="1122177"/>
    <lineage>
        <taxon>Bacteria</taxon>
        <taxon>Pseudomonadati</taxon>
        <taxon>Bacteroidota</taxon>
        <taxon>Saprospiria</taxon>
        <taxon>Saprospirales</taxon>
        <taxon>Lewinellaceae</taxon>
        <taxon>Flavilitoribacter</taxon>
    </lineage>
</organism>
<dbReference type="AlphaFoldDB" id="A0A2D0N6E8"/>
<evidence type="ECO:0000313" key="2">
    <source>
        <dbReference type="Proteomes" id="UP000223913"/>
    </source>
</evidence>
<protein>
    <submittedName>
        <fullName evidence="1">Uncharacterized protein</fullName>
    </submittedName>
</protein>
<evidence type="ECO:0000313" key="1">
    <source>
        <dbReference type="EMBL" id="PHN04074.1"/>
    </source>
</evidence>
<name>A0A2D0N6E8_FLAN2</name>